<name>E6LSI7_9FIRM</name>
<gene>
    <name evidence="3" type="ORF">HMPREF0381_2922</name>
</gene>
<dbReference type="PANTHER" id="PTHR33678">
    <property type="entry name" value="BLL1576 PROTEIN"/>
    <property type="match status" value="1"/>
</dbReference>
<sequence length="446" mass="50515">MFGNYEKGLYNQFAEVMARLESVEKLYKKNVKTLNDRIDELTEENKALRKENKLLKDENARLKSIINNDSSSTSLPPSTDQKGGKSANAFNGRSKTGRKAGGQKGHPGTTLTKSDIIKKIESGKCKHKIQTIGVVSDSNYITKYVVDLSVEPIITEIRIYADEKGNFSIPTQYHSDVTYGENVKALAVSLYSEGVMSNDRIASFLNSAGGGELCLSEGSVYSFCRKFEEISKNSIEHLNETLSIKNIVATDATTVTVNGKQNYIRNFSNVDTVVYNAMKSKSIKSLKDIDFLNKYAGTLIHDHETALYHFGTDHAECNVHIIRYLRKNSEEAQNKWSEDMIKLLSNMNKDRKELISKGSSSMPAECIKEYEEKYFSILKQGDKENKGTTHKYAKMEEAALIRRMRKYSHNHLLFLHDFSIPFDNNISERDLRKAKNRQKMAGGFRK</sequence>
<accession>E6LSI7</accession>
<dbReference type="PANTHER" id="PTHR33678:SF2">
    <property type="match status" value="1"/>
</dbReference>
<feature type="compositionally biased region" description="Low complexity" evidence="1">
    <location>
        <begin position="67"/>
        <end position="80"/>
    </location>
</feature>
<feature type="non-terminal residue" evidence="3">
    <location>
        <position position="446"/>
    </location>
</feature>
<evidence type="ECO:0000313" key="4">
    <source>
        <dbReference type="Proteomes" id="UP000003434"/>
    </source>
</evidence>
<dbReference type="eggNOG" id="COG4467">
    <property type="taxonomic scope" value="Bacteria"/>
</dbReference>
<evidence type="ECO:0000256" key="1">
    <source>
        <dbReference type="SAM" id="MobiDB-lite"/>
    </source>
</evidence>
<dbReference type="AlphaFoldDB" id="E6LSI7"/>
<dbReference type="Proteomes" id="UP000003434">
    <property type="component" value="Unassembled WGS sequence"/>
</dbReference>
<dbReference type="HOGENOM" id="CLU_039294_2_0_9"/>
<dbReference type="EMBL" id="AEPW01000125">
    <property type="protein sequence ID" value="EFU75195.1"/>
    <property type="molecule type" value="Genomic_DNA"/>
</dbReference>
<proteinExistence type="predicted"/>
<reference evidence="3 4" key="1">
    <citation type="submission" date="2010-12" db="EMBL/GenBank/DDBJ databases">
        <authorList>
            <person name="Muzny D."/>
            <person name="Qin X."/>
            <person name="Deng J."/>
            <person name="Jiang H."/>
            <person name="Liu Y."/>
            <person name="Qu J."/>
            <person name="Song X.-Z."/>
            <person name="Zhang L."/>
            <person name="Thornton R."/>
            <person name="Coyle M."/>
            <person name="Francisco L."/>
            <person name="Jackson L."/>
            <person name="Javaid M."/>
            <person name="Korchina V."/>
            <person name="Kovar C."/>
            <person name="Mata R."/>
            <person name="Mathew T."/>
            <person name="Ngo R."/>
            <person name="Nguyen L."/>
            <person name="Nguyen N."/>
            <person name="Okwuonu G."/>
            <person name="Ongeri F."/>
            <person name="Pham C."/>
            <person name="Simmons D."/>
            <person name="Wilczek-Boney K."/>
            <person name="Hale W."/>
            <person name="Jakkamsetti A."/>
            <person name="Pham P."/>
            <person name="Ruth R."/>
            <person name="San Lucas F."/>
            <person name="Warren J."/>
            <person name="Zhang J."/>
            <person name="Zhao Z."/>
            <person name="Zhou C."/>
            <person name="Zhu D."/>
            <person name="Lee S."/>
            <person name="Bess C."/>
            <person name="Blankenburg K."/>
            <person name="Forbes L."/>
            <person name="Fu Q."/>
            <person name="Gubbala S."/>
            <person name="Hirani K."/>
            <person name="Jayaseelan J.C."/>
            <person name="Lara F."/>
            <person name="Munidasa M."/>
            <person name="Palculict T."/>
            <person name="Patil S."/>
            <person name="Pu L.-L."/>
            <person name="Saada N."/>
            <person name="Tang L."/>
            <person name="Weissenberger G."/>
            <person name="Zhu Y."/>
            <person name="Hemphill L."/>
            <person name="Shang Y."/>
            <person name="Youmans B."/>
            <person name="Ayvaz T."/>
            <person name="Ross M."/>
            <person name="Santibanez J."/>
            <person name="Aqrawi P."/>
            <person name="Gross S."/>
            <person name="Joshi V."/>
            <person name="Fowler G."/>
            <person name="Nazareth L."/>
            <person name="Reid J."/>
            <person name="Worley K."/>
            <person name="Petrosino J."/>
            <person name="Highlander S."/>
            <person name="Gibbs R."/>
        </authorList>
    </citation>
    <scope>NUCLEOTIDE SEQUENCE [LARGE SCALE GENOMIC DNA]</scope>
    <source>
        <strain evidence="3 4">DSM 3986</strain>
    </source>
</reference>
<feature type="region of interest" description="Disordered" evidence="1">
    <location>
        <begin position="65"/>
        <end position="113"/>
    </location>
</feature>
<feature type="domain" description="Transposase IS66 central" evidence="2">
    <location>
        <begin position="180"/>
        <end position="445"/>
    </location>
</feature>
<dbReference type="InterPro" id="IPR004291">
    <property type="entry name" value="Transposase_IS66_central"/>
</dbReference>
<evidence type="ECO:0000259" key="2">
    <source>
        <dbReference type="Pfam" id="PF03050"/>
    </source>
</evidence>
<evidence type="ECO:0000313" key="3">
    <source>
        <dbReference type="EMBL" id="EFU75195.1"/>
    </source>
</evidence>
<organism evidence="3 4">
    <name type="scientific">Lachnoanaerobaculum saburreum DSM 3986</name>
    <dbReference type="NCBI Taxonomy" id="887325"/>
    <lineage>
        <taxon>Bacteria</taxon>
        <taxon>Bacillati</taxon>
        <taxon>Bacillota</taxon>
        <taxon>Clostridia</taxon>
        <taxon>Lachnospirales</taxon>
        <taxon>Lachnospiraceae</taxon>
        <taxon>Lachnoanaerobaculum</taxon>
    </lineage>
</organism>
<dbReference type="Pfam" id="PF03050">
    <property type="entry name" value="DDE_Tnp_IS66"/>
    <property type="match status" value="1"/>
</dbReference>
<dbReference type="RefSeq" id="WP_008752681.1">
    <property type="nucleotide sequence ID" value="NZ_GL622307.1"/>
</dbReference>
<comment type="caution">
    <text evidence="3">The sequence shown here is derived from an EMBL/GenBank/DDBJ whole genome shotgun (WGS) entry which is preliminary data.</text>
</comment>
<protein>
    <recommendedName>
        <fullName evidence="2">Transposase IS66 central domain-containing protein</fullName>
    </recommendedName>
</protein>
<dbReference type="InterPro" id="IPR052344">
    <property type="entry name" value="Transposase-related"/>
</dbReference>